<proteinExistence type="predicted"/>
<keyword evidence="1" id="KW-1133">Transmembrane helix</keyword>
<keyword evidence="1" id="KW-0472">Membrane</keyword>
<dbReference type="Proteomes" id="UP001141327">
    <property type="component" value="Unassembled WGS sequence"/>
</dbReference>
<feature type="transmembrane region" description="Helical" evidence="1">
    <location>
        <begin position="55"/>
        <end position="75"/>
    </location>
</feature>
<gene>
    <name evidence="2" type="ORF">PAPYR_13058</name>
</gene>
<accession>A0ABQ8U0W9</accession>
<evidence type="ECO:0000313" key="2">
    <source>
        <dbReference type="EMBL" id="KAJ4452709.1"/>
    </source>
</evidence>
<reference evidence="2" key="1">
    <citation type="journal article" date="2022" name="bioRxiv">
        <title>Genomics of Preaxostyla Flagellates Illuminates Evolutionary Transitions and the Path Towards Mitochondrial Loss.</title>
        <authorList>
            <person name="Novak L.V.F."/>
            <person name="Treitli S.C."/>
            <person name="Pyrih J."/>
            <person name="Halakuc P."/>
            <person name="Pipaliya S.V."/>
            <person name="Vacek V."/>
            <person name="Brzon O."/>
            <person name="Soukal P."/>
            <person name="Eme L."/>
            <person name="Dacks J.B."/>
            <person name="Karnkowska A."/>
            <person name="Elias M."/>
            <person name="Hampl V."/>
        </authorList>
    </citation>
    <scope>NUCLEOTIDE SEQUENCE</scope>
    <source>
        <strain evidence="2">RCP-MX</strain>
    </source>
</reference>
<keyword evidence="1" id="KW-0812">Transmembrane</keyword>
<name>A0ABQ8U0W9_9EUKA</name>
<comment type="caution">
    <text evidence="2">The sequence shown here is derived from an EMBL/GenBank/DDBJ whole genome shotgun (WGS) entry which is preliminary data.</text>
</comment>
<organism evidence="2 3">
    <name type="scientific">Paratrimastix pyriformis</name>
    <dbReference type="NCBI Taxonomy" id="342808"/>
    <lineage>
        <taxon>Eukaryota</taxon>
        <taxon>Metamonada</taxon>
        <taxon>Preaxostyla</taxon>
        <taxon>Paratrimastigidae</taxon>
        <taxon>Paratrimastix</taxon>
    </lineage>
</organism>
<protein>
    <submittedName>
        <fullName evidence="2">Uncharacterized protein</fullName>
    </submittedName>
</protein>
<dbReference type="EMBL" id="JAPMOS010000411">
    <property type="protein sequence ID" value="KAJ4452709.1"/>
    <property type="molecule type" value="Genomic_DNA"/>
</dbReference>
<sequence>MFRLIFLISFYIHKFIKSQLFFFFIISLFCILIIIVIVVMYTHIDRLLCANRHRISQIFMFPNFFGLISKLPIMLRIKQFWKYNSDIITAYIKCEHDTICECGQYYILY</sequence>
<evidence type="ECO:0000313" key="3">
    <source>
        <dbReference type="Proteomes" id="UP001141327"/>
    </source>
</evidence>
<keyword evidence="3" id="KW-1185">Reference proteome</keyword>
<evidence type="ECO:0000256" key="1">
    <source>
        <dbReference type="SAM" id="Phobius"/>
    </source>
</evidence>
<feature type="transmembrane region" description="Helical" evidence="1">
    <location>
        <begin position="20"/>
        <end position="43"/>
    </location>
</feature>